<keyword evidence="3" id="KW-1185">Reference proteome</keyword>
<name>A0ABM0LVS4_SACKO</name>
<dbReference type="PROSITE" id="PS50105">
    <property type="entry name" value="SAM_DOMAIN"/>
    <property type="match status" value="1"/>
</dbReference>
<dbReference type="PANTHER" id="PTHR12301">
    <property type="entry name" value="SAM-DOMAIN, SH3 AND NUCLEAR LOCALIZATION SIGNALS PROTEIN RELATED"/>
    <property type="match status" value="1"/>
</dbReference>
<dbReference type="SMART" id="SM00454">
    <property type="entry name" value="SAM"/>
    <property type="match status" value="1"/>
</dbReference>
<dbReference type="RefSeq" id="XP_006811865.1">
    <property type="nucleotide sequence ID" value="XM_006811802.1"/>
</dbReference>
<evidence type="ECO:0000259" key="2">
    <source>
        <dbReference type="PROSITE" id="PS50105"/>
    </source>
</evidence>
<dbReference type="Proteomes" id="UP000694865">
    <property type="component" value="Unplaced"/>
</dbReference>
<organism evidence="3 4">
    <name type="scientific">Saccoglossus kowalevskii</name>
    <name type="common">Acorn worm</name>
    <dbReference type="NCBI Taxonomy" id="10224"/>
    <lineage>
        <taxon>Eukaryota</taxon>
        <taxon>Metazoa</taxon>
        <taxon>Hemichordata</taxon>
        <taxon>Enteropneusta</taxon>
        <taxon>Harrimaniidae</taxon>
        <taxon>Saccoglossus</taxon>
    </lineage>
</organism>
<dbReference type="InterPro" id="IPR058666">
    <property type="entry name" value="SASH1/NUB1_homeodomain"/>
</dbReference>
<dbReference type="Pfam" id="PF26285">
    <property type="entry name" value="SASH1_Homeodomain"/>
    <property type="match status" value="1"/>
</dbReference>
<dbReference type="PANTHER" id="PTHR12301:SF10">
    <property type="match status" value="1"/>
</dbReference>
<evidence type="ECO:0000256" key="1">
    <source>
        <dbReference type="SAM" id="MobiDB-lite"/>
    </source>
</evidence>
<feature type="compositionally biased region" description="Low complexity" evidence="1">
    <location>
        <begin position="378"/>
        <end position="394"/>
    </location>
</feature>
<protein>
    <submittedName>
        <fullName evidence="4">SAM and SH3 domain-containing protein 1-like</fullName>
    </submittedName>
</protein>
<dbReference type="Pfam" id="PF07647">
    <property type="entry name" value="SAM_2"/>
    <property type="match status" value="2"/>
</dbReference>
<reference evidence="4" key="1">
    <citation type="submission" date="2025-08" db="UniProtKB">
        <authorList>
            <consortium name="RefSeq"/>
        </authorList>
    </citation>
    <scope>IDENTIFICATION</scope>
    <source>
        <tissue evidence="4">Testes</tissue>
    </source>
</reference>
<feature type="compositionally biased region" description="Polar residues" evidence="1">
    <location>
        <begin position="83"/>
        <end position="107"/>
    </location>
</feature>
<dbReference type="InterPro" id="IPR013761">
    <property type="entry name" value="SAM/pointed_sf"/>
</dbReference>
<feature type="compositionally biased region" description="Polar residues" evidence="1">
    <location>
        <begin position="229"/>
        <end position="252"/>
    </location>
</feature>
<feature type="compositionally biased region" description="Polar residues" evidence="1">
    <location>
        <begin position="339"/>
        <end position="349"/>
    </location>
</feature>
<evidence type="ECO:0000313" key="4">
    <source>
        <dbReference type="RefSeq" id="XP_006811865.1"/>
    </source>
</evidence>
<gene>
    <name evidence="4" type="primary">LOC102803516</name>
</gene>
<evidence type="ECO:0000313" key="3">
    <source>
        <dbReference type="Proteomes" id="UP000694865"/>
    </source>
</evidence>
<accession>A0ABM0LVS4</accession>
<feature type="region of interest" description="Disordered" evidence="1">
    <location>
        <begin position="83"/>
        <end position="115"/>
    </location>
</feature>
<feature type="domain" description="SAM" evidence="2">
    <location>
        <begin position="504"/>
        <end position="568"/>
    </location>
</feature>
<dbReference type="SUPFAM" id="SSF47769">
    <property type="entry name" value="SAM/Pointed domain"/>
    <property type="match status" value="2"/>
</dbReference>
<dbReference type="InterPro" id="IPR001660">
    <property type="entry name" value="SAM"/>
</dbReference>
<proteinExistence type="predicted"/>
<sequence>MLNGYETLDLFKEVEDEDLDALKITNTEHRIKLLTAAELLQYDDDDTVVADDIMQTEETQTEPDYEKRNELLSTEVLAQLTSSPRDSGCYASSENLLTRESPRSGQSAKKDDQEEFWQDGQLINESPDQVPNQSDQSFDSVSVQVTTSREVLESPTRCGYVNVEIKKNHDYVNIEVFSQCSDENSNGEGSKVNVTVGKNETNSRPEICIKNGHHVETVSQKDEEVIPSTAGSVSESRQNGLQSPNNCTNGEPTSRGEEVAPSPSFHELVNLYEKSASELSPRTGRKAATMGGRGSPKAMPKHPKTFPRNNNVGENTNTDDNHNGMLQQTKSEDAMHQSPVLSRTTNITENGDCDSSKKAVKVKPPPVAAKPKPKHKQSPSVSSKMDHSSSTSSSRTNQCIVLDSPPISHRLPRPQAMPLPTLVDRKLDDDQIDLTSEPYSDQMGFCGIPSALIQRYAEELKSPLQDVANTMETVRMTHLKNHGRLGISSVSLTEISNSNSIVTAKDTTLKSWLTSQGLPMYTEPLLGKGWSTVVSLCDMLEDDMRECGMNDPRHIRRLLAAIETLKLQQISQ</sequence>
<dbReference type="GeneID" id="102803516"/>
<dbReference type="Gene3D" id="1.10.150.50">
    <property type="entry name" value="Transcription Factor, Ets-1"/>
    <property type="match status" value="2"/>
</dbReference>
<feature type="compositionally biased region" description="Polar residues" evidence="1">
    <location>
        <begin position="307"/>
        <end position="329"/>
    </location>
</feature>
<dbReference type="InterPro" id="IPR051725">
    <property type="entry name" value="SAM-SH3_domain_protein"/>
</dbReference>
<feature type="region of interest" description="Disordered" evidence="1">
    <location>
        <begin position="220"/>
        <end position="424"/>
    </location>
</feature>